<evidence type="ECO:0000256" key="4">
    <source>
        <dbReference type="ARBA" id="ARBA00023125"/>
    </source>
</evidence>
<sequence>MNIDALDKDELLKLRKDVEKALETIEQRNYQRAMKAADDAAREYGFSLSDLTKAKSGGAAKPANPPKYANPDNPSQTWSGRGRQPKWFIEAREAGKSAEDLEIA</sequence>
<organism evidence="7 8">
    <name type="scientific">Roseivivax halodurans JCM 10272</name>
    <dbReference type="NCBI Taxonomy" id="1449350"/>
    <lineage>
        <taxon>Bacteria</taxon>
        <taxon>Pseudomonadati</taxon>
        <taxon>Pseudomonadota</taxon>
        <taxon>Alphaproteobacteria</taxon>
        <taxon>Rhodobacterales</taxon>
        <taxon>Roseobacteraceae</taxon>
        <taxon>Roseivivax</taxon>
    </lineage>
</organism>
<evidence type="ECO:0000259" key="6">
    <source>
        <dbReference type="SMART" id="SM00528"/>
    </source>
</evidence>
<feature type="region of interest" description="Disordered" evidence="5">
    <location>
        <begin position="53"/>
        <end position="104"/>
    </location>
</feature>
<evidence type="ECO:0000256" key="5">
    <source>
        <dbReference type="SAM" id="MobiDB-lite"/>
    </source>
</evidence>
<dbReference type="Proteomes" id="UP000022447">
    <property type="component" value="Unassembled WGS sequence"/>
</dbReference>
<evidence type="ECO:0000313" key="7">
    <source>
        <dbReference type="EMBL" id="ETX13633.1"/>
    </source>
</evidence>
<dbReference type="eggNOG" id="COG2916">
    <property type="taxonomic scope" value="Bacteria"/>
</dbReference>
<gene>
    <name evidence="7" type="ORF">OCH239_09365</name>
</gene>
<dbReference type="PANTHER" id="PTHR38097:SF2">
    <property type="entry name" value="DNA-BINDING PROTEIN STPA"/>
    <property type="match status" value="1"/>
</dbReference>
<dbReference type="GO" id="GO:0032993">
    <property type="term" value="C:protein-DNA complex"/>
    <property type="evidence" value="ECO:0007669"/>
    <property type="project" value="TreeGrafter"/>
</dbReference>
<evidence type="ECO:0000313" key="8">
    <source>
        <dbReference type="Proteomes" id="UP000022447"/>
    </source>
</evidence>
<evidence type="ECO:0000256" key="3">
    <source>
        <dbReference type="ARBA" id="ARBA00022490"/>
    </source>
</evidence>
<dbReference type="GO" id="GO:0003681">
    <property type="term" value="F:bent DNA binding"/>
    <property type="evidence" value="ECO:0007669"/>
    <property type="project" value="TreeGrafter"/>
</dbReference>
<evidence type="ECO:0000256" key="2">
    <source>
        <dbReference type="ARBA" id="ARBA00010610"/>
    </source>
</evidence>
<dbReference type="GO" id="GO:0005829">
    <property type="term" value="C:cytosol"/>
    <property type="evidence" value="ECO:0007669"/>
    <property type="project" value="TreeGrafter"/>
</dbReference>
<dbReference type="EMBL" id="JALZ01000021">
    <property type="protein sequence ID" value="ETX13633.1"/>
    <property type="molecule type" value="Genomic_DNA"/>
</dbReference>
<dbReference type="Gene3D" id="4.10.430.10">
    <property type="entry name" value="Histone-like protein H-NS, C-terminal domain"/>
    <property type="match status" value="1"/>
</dbReference>
<comment type="caution">
    <text evidence="7">The sequence shown here is derived from an EMBL/GenBank/DDBJ whole genome shotgun (WGS) entry which is preliminary data.</text>
</comment>
<keyword evidence="8" id="KW-1185">Reference proteome</keyword>
<dbReference type="GO" id="GO:0000976">
    <property type="term" value="F:transcription cis-regulatory region binding"/>
    <property type="evidence" value="ECO:0007669"/>
    <property type="project" value="TreeGrafter"/>
</dbReference>
<dbReference type="AlphaFoldDB" id="X7EES5"/>
<dbReference type="GO" id="GO:0003680">
    <property type="term" value="F:minor groove of adenine-thymine-rich DNA binding"/>
    <property type="evidence" value="ECO:0007669"/>
    <property type="project" value="TreeGrafter"/>
</dbReference>
<feature type="compositionally biased region" description="Low complexity" evidence="5">
    <location>
        <begin position="54"/>
        <end position="74"/>
    </location>
</feature>
<dbReference type="Pfam" id="PF00816">
    <property type="entry name" value="Histone_HNS"/>
    <property type="match status" value="1"/>
</dbReference>
<keyword evidence="4" id="KW-0238">DNA-binding</keyword>
<evidence type="ECO:0000256" key="1">
    <source>
        <dbReference type="ARBA" id="ARBA00004453"/>
    </source>
</evidence>
<dbReference type="SMART" id="SM00528">
    <property type="entry name" value="HNS"/>
    <property type="match status" value="1"/>
</dbReference>
<keyword evidence="3" id="KW-0963">Cytoplasm</keyword>
<dbReference type="InterPro" id="IPR027444">
    <property type="entry name" value="H-NS_C_dom"/>
</dbReference>
<dbReference type="PANTHER" id="PTHR38097">
    <property type="match status" value="1"/>
</dbReference>
<dbReference type="GO" id="GO:0001217">
    <property type="term" value="F:DNA-binding transcription repressor activity"/>
    <property type="evidence" value="ECO:0007669"/>
    <property type="project" value="TreeGrafter"/>
</dbReference>
<comment type="similarity">
    <text evidence="2">Belongs to the histone-like protein H-NS family.</text>
</comment>
<accession>X7EES5</accession>
<comment type="subcellular location">
    <subcellularLocation>
        <location evidence="1">Cytoplasm</location>
        <location evidence="1">Nucleoid</location>
    </subcellularLocation>
</comment>
<dbReference type="GO" id="GO:0009295">
    <property type="term" value="C:nucleoid"/>
    <property type="evidence" value="ECO:0007669"/>
    <property type="project" value="UniProtKB-SubCell"/>
</dbReference>
<reference evidence="7 8" key="1">
    <citation type="submission" date="2014-01" db="EMBL/GenBank/DDBJ databases">
        <title>Roseivivax halodurans JCM 10272 Genome Sequencing.</title>
        <authorList>
            <person name="Lai Q."/>
            <person name="Li G."/>
            <person name="Shao Z."/>
        </authorList>
    </citation>
    <scope>NUCLEOTIDE SEQUENCE [LARGE SCALE GENOMIC DNA]</scope>
    <source>
        <strain evidence="7 8">JCM 10272</strain>
    </source>
</reference>
<dbReference type="SUPFAM" id="SSF81273">
    <property type="entry name" value="H-NS histone-like proteins"/>
    <property type="match status" value="1"/>
</dbReference>
<name>X7EES5_9RHOB</name>
<feature type="compositionally biased region" description="Basic and acidic residues" evidence="5">
    <location>
        <begin position="89"/>
        <end position="104"/>
    </location>
</feature>
<proteinExistence type="inferred from homology"/>
<feature type="domain" description="DNA-binding protein H-NS-like C-terminal" evidence="6">
    <location>
        <begin position="58"/>
        <end position="103"/>
    </location>
</feature>
<dbReference type="InterPro" id="IPR037150">
    <property type="entry name" value="H-NS_C_dom_sf"/>
</dbReference>
<protein>
    <submittedName>
        <fullName evidence="7">Trans-acting regulatory protein hvrA</fullName>
    </submittedName>
</protein>